<keyword evidence="1" id="KW-0732">Signal</keyword>
<evidence type="ECO:0000313" key="2">
    <source>
        <dbReference type="EMBL" id="GAA0233866.1"/>
    </source>
</evidence>
<evidence type="ECO:0000256" key="1">
    <source>
        <dbReference type="SAM" id="SignalP"/>
    </source>
</evidence>
<dbReference type="Pfam" id="PF04351">
    <property type="entry name" value="PilP"/>
    <property type="match status" value="1"/>
</dbReference>
<dbReference type="RefSeq" id="WP_286303498.1">
    <property type="nucleotide sequence ID" value="NZ_AP027741.1"/>
</dbReference>
<dbReference type="Proteomes" id="UP001501476">
    <property type="component" value="Unassembled WGS sequence"/>
</dbReference>
<proteinExistence type="predicted"/>
<dbReference type="InterPro" id="IPR007446">
    <property type="entry name" value="PilP"/>
</dbReference>
<feature type="chain" id="PRO_5046294441" evidence="1">
    <location>
        <begin position="29"/>
        <end position="185"/>
    </location>
</feature>
<reference evidence="2 3" key="1">
    <citation type="journal article" date="2019" name="Int. J. Syst. Evol. Microbiol.">
        <title>The Global Catalogue of Microorganisms (GCM) 10K type strain sequencing project: providing services to taxonomists for standard genome sequencing and annotation.</title>
        <authorList>
            <consortium name="The Broad Institute Genomics Platform"/>
            <consortium name="The Broad Institute Genome Sequencing Center for Infectious Disease"/>
            <person name="Wu L."/>
            <person name="Ma J."/>
        </authorList>
    </citation>
    <scope>NUCLEOTIDE SEQUENCE [LARGE SCALE GENOMIC DNA]</scope>
    <source>
        <strain evidence="2 3">JCM 6886</strain>
    </source>
</reference>
<feature type="signal peptide" evidence="1">
    <location>
        <begin position="1"/>
        <end position="28"/>
    </location>
</feature>
<dbReference type="Gene3D" id="2.30.30.830">
    <property type="match status" value="1"/>
</dbReference>
<sequence>MNMKTIHTSSKALLNVIGTLLVMLSLTACDQDKADLTVYIAEVKSQQKSDIEPIPVMKPYEKFAYAASSLRDPFIPTVIDVPQPAPEPVIDNGIRPDENRRKEVLEFFDLSQLQYVGTLEQEQVWALVRAPDGVIHRVQTGNYMGQNNGKIMEISDSKLILKEIVPQGGGGYIERETSVPAVEVN</sequence>
<gene>
    <name evidence="2" type="ORF">GCM10008964_26490</name>
</gene>
<dbReference type="PROSITE" id="PS51257">
    <property type="entry name" value="PROKAR_LIPOPROTEIN"/>
    <property type="match status" value="1"/>
</dbReference>
<protein>
    <submittedName>
        <fullName evidence="2">Pilus assembly protein PilP</fullName>
    </submittedName>
</protein>
<organism evidence="2 3">
    <name type="scientific">Methylophaga marina</name>
    <dbReference type="NCBI Taxonomy" id="45495"/>
    <lineage>
        <taxon>Bacteria</taxon>
        <taxon>Pseudomonadati</taxon>
        <taxon>Pseudomonadota</taxon>
        <taxon>Gammaproteobacteria</taxon>
        <taxon>Thiotrichales</taxon>
        <taxon>Piscirickettsiaceae</taxon>
        <taxon>Methylophaga</taxon>
    </lineage>
</organism>
<name>A0ABN0TZ36_9GAMM</name>
<dbReference type="PIRSF" id="PIRSF016481">
    <property type="entry name" value="Pilus_assembly_PilP"/>
    <property type="match status" value="1"/>
</dbReference>
<comment type="caution">
    <text evidence="2">The sequence shown here is derived from an EMBL/GenBank/DDBJ whole genome shotgun (WGS) entry which is preliminary data.</text>
</comment>
<evidence type="ECO:0000313" key="3">
    <source>
        <dbReference type="Proteomes" id="UP001501476"/>
    </source>
</evidence>
<accession>A0ABN0TZ36</accession>
<keyword evidence="3" id="KW-1185">Reference proteome</keyword>
<dbReference type="EMBL" id="BAAADG010000018">
    <property type="protein sequence ID" value="GAA0233866.1"/>
    <property type="molecule type" value="Genomic_DNA"/>
</dbReference>